<dbReference type="AlphaFoldDB" id="A0A183BH08"/>
<dbReference type="Proteomes" id="UP000272942">
    <property type="component" value="Unassembled WGS sequence"/>
</dbReference>
<evidence type="ECO:0000313" key="2">
    <source>
        <dbReference type="Proteomes" id="UP000272942"/>
    </source>
</evidence>
<reference evidence="1 2" key="2">
    <citation type="submission" date="2018-11" db="EMBL/GenBank/DDBJ databases">
        <authorList>
            <consortium name="Pathogen Informatics"/>
        </authorList>
    </citation>
    <scope>NUCLEOTIDE SEQUENCE [LARGE SCALE GENOMIC DNA]</scope>
    <source>
        <strain evidence="1 2">Egypt</strain>
    </source>
</reference>
<accession>A0A183BH08</accession>
<reference evidence="3" key="1">
    <citation type="submission" date="2016-06" db="UniProtKB">
        <authorList>
            <consortium name="WormBaseParasite"/>
        </authorList>
    </citation>
    <scope>IDENTIFICATION</scope>
</reference>
<organism evidence="3">
    <name type="scientific">Echinostoma caproni</name>
    <dbReference type="NCBI Taxonomy" id="27848"/>
    <lineage>
        <taxon>Eukaryota</taxon>
        <taxon>Metazoa</taxon>
        <taxon>Spiralia</taxon>
        <taxon>Lophotrochozoa</taxon>
        <taxon>Platyhelminthes</taxon>
        <taxon>Trematoda</taxon>
        <taxon>Digenea</taxon>
        <taxon>Plagiorchiida</taxon>
        <taxon>Echinostomata</taxon>
        <taxon>Echinostomatoidea</taxon>
        <taxon>Echinostomatidae</taxon>
        <taxon>Echinostoma</taxon>
    </lineage>
</organism>
<proteinExistence type="predicted"/>
<gene>
    <name evidence="1" type="ORF">ECPE_LOCUS18493</name>
</gene>
<evidence type="ECO:0000313" key="1">
    <source>
        <dbReference type="EMBL" id="VDP96465.1"/>
    </source>
</evidence>
<dbReference type="EMBL" id="UZAN01079561">
    <property type="protein sequence ID" value="VDP96465.1"/>
    <property type="molecule type" value="Genomic_DNA"/>
</dbReference>
<dbReference type="OrthoDB" id="272072at2759"/>
<dbReference type="WBParaSite" id="ECPE_0001854301-mRNA-1">
    <property type="protein sequence ID" value="ECPE_0001854301-mRNA-1"/>
    <property type="gene ID" value="ECPE_0001854301"/>
</dbReference>
<protein>
    <submittedName>
        <fullName evidence="3">GTP_EFTU_D3 domain-containing protein</fullName>
    </submittedName>
</protein>
<keyword evidence="2" id="KW-1185">Reference proteome</keyword>
<name>A0A183BH08_9TREM</name>
<evidence type="ECO:0000313" key="3">
    <source>
        <dbReference type="WBParaSite" id="ECPE_0001854301-mRNA-1"/>
    </source>
</evidence>
<sequence>MPDTVDWRAFCAEIEHVFQTPDLEKDPLKEPEVYVPESKVKQNFLSLETAKVADGAIVKIADKVI</sequence>